<organism evidence="2 3">
    <name type="scientific">Myxococcus virescens</name>
    <dbReference type="NCBI Taxonomy" id="83456"/>
    <lineage>
        <taxon>Bacteria</taxon>
        <taxon>Pseudomonadati</taxon>
        <taxon>Myxococcota</taxon>
        <taxon>Myxococcia</taxon>
        <taxon>Myxococcales</taxon>
        <taxon>Cystobacterineae</taxon>
        <taxon>Myxococcaceae</taxon>
        <taxon>Myxococcus</taxon>
    </lineage>
</organism>
<proteinExistence type="predicted"/>
<reference evidence="2 3" key="1">
    <citation type="submission" date="2019-07" db="EMBL/GenBank/DDBJ databases">
        <title>Whole genome shotgun sequence of Myxococcus virescens NBRC 100334.</title>
        <authorList>
            <person name="Hosoyama A."/>
            <person name="Uohara A."/>
            <person name="Ohji S."/>
            <person name="Ichikawa N."/>
        </authorList>
    </citation>
    <scope>NUCLEOTIDE SEQUENCE [LARGE SCALE GENOMIC DNA]</scope>
    <source>
        <strain evidence="2 3">NBRC 100334</strain>
    </source>
</reference>
<accession>A0A511HI58</accession>
<dbReference type="AlphaFoldDB" id="A0A511HI58"/>
<evidence type="ECO:0000313" key="3">
    <source>
        <dbReference type="Proteomes" id="UP000321224"/>
    </source>
</evidence>
<evidence type="ECO:0000256" key="1">
    <source>
        <dbReference type="SAM" id="SignalP"/>
    </source>
</evidence>
<protein>
    <submittedName>
        <fullName evidence="2">Uncharacterized protein</fullName>
    </submittedName>
</protein>
<name>A0A511HI58_9BACT</name>
<evidence type="ECO:0000313" key="2">
    <source>
        <dbReference type="EMBL" id="GEL73252.1"/>
    </source>
</evidence>
<feature type="chain" id="PRO_5021895898" evidence="1">
    <location>
        <begin position="24"/>
        <end position="173"/>
    </location>
</feature>
<dbReference type="EMBL" id="BJVY01000032">
    <property type="protein sequence ID" value="GEL73252.1"/>
    <property type="molecule type" value="Genomic_DNA"/>
</dbReference>
<keyword evidence="1" id="KW-0732">Signal</keyword>
<gene>
    <name evidence="2" type="ORF">MVI01_50360</name>
</gene>
<sequence>MRRVPAPVAQMFRWMLNAASRLAAVGRAVEVGAFDFTADGVASLPLDGVMPPTRRTEFPLEWRLPAYTGRAVDAHPLATPSISAFYAIPDPFHSREALPRARADAFSSLFTTPWCGLGARDAGPVVPGPLLHLRDAVAGLALLEPHVHQRVNHEVVRSPFGLGLSSVTCGRWA</sequence>
<feature type="signal peptide" evidence="1">
    <location>
        <begin position="1"/>
        <end position="23"/>
    </location>
</feature>
<dbReference type="Proteomes" id="UP000321224">
    <property type="component" value="Unassembled WGS sequence"/>
</dbReference>
<comment type="caution">
    <text evidence="2">The sequence shown here is derived from an EMBL/GenBank/DDBJ whole genome shotgun (WGS) entry which is preliminary data.</text>
</comment>